<dbReference type="Pfam" id="PF02826">
    <property type="entry name" value="2-Hacid_dh_C"/>
    <property type="match status" value="1"/>
</dbReference>
<evidence type="ECO:0000256" key="1">
    <source>
        <dbReference type="ARBA" id="ARBA00023002"/>
    </source>
</evidence>
<evidence type="ECO:0000313" key="5">
    <source>
        <dbReference type="Proteomes" id="UP000270743"/>
    </source>
</evidence>
<sequence>MSSSDSAAPVFLLLSTPDRARAFARAFAEHLPGIRLATDPGAVDPAQVRYLMAWEFPDDIAARWPHLDLIFSTGAGIDQLLSRRLPAGARLVRMIEPGNTAMVRDYVVMAVLALHRDLHGYRRQQAQEVWQARQILWPDQRRVGIMGLGELGRASLAALHPFGFQLAGWSRSPKDIEGVECHHGPDGLRPFLSRTDILVCLLPLTPDTRGILNDDLFAALPPAACLVQVGRGGHLDQAALLRALDAGRLSAAFLDVTDPEPLPPGDPLWHHPGITITPHVAGHTRAETSAMATVANLRRFLTGKPLDGMVDPRRGY</sequence>
<dbReference type="GO" id="GO:0030267">
    <property type="term" value="F:glyoxylate reductase (NADPH) activity"/>
    <property type="evidence" value="ECO:0007669"/>
    <property type="project" value="UniProtKB-EC"/>
</dbReference>
<evidence type="ECO:0000259" key="3">
    <source>
        <dbReference type="Pfam" id="PF02826"/>
    </source>
</evidence>
<dbReference type="AlphaFoldDB" id="A0A447IMP1"/>
<dbReference type="SUPFAM" id="SSF51735">
    <property type="entry name" value="NAD(P)-binding Rossmann-fold domains"/>
    <property type="match status" value="1"/>
</dbReference>
<dbReference type="CDD" id="cd12164">
    <property type="entry name" value="GDH_like_2"/>
    <property type="match status" value="1"/>
</dbReference>
<dbReference type="InterPro" id="IPR006140">
    <property type="entry name" value="D-isomer_DH_NAD-bd"/>
</dbReference>
<dbReference type="Proteomes" id="UP000270743">
    <property type="component" value="Unassembled WGS sequence"/>
</dbReference>
<dbReference type="EC" id="1.1.1.79" evidence="4"/>
<evidence type="ECO:0000313" key="4">
    <source>
        <dbReference type="EMBL" id="VDS08766.1"/>
    </source>
</evidence>
<keyword evidence="5" id="KW-1185">Reference proteome</keyword>
<dbReference type="InterPro" id="IPR036291">
    <property type="entry name" value="NAD(P)-bd_dom_sf"/>
</dbReference>
<dbReference type="SUPFAM" id="SSF52283">
    <property type="entry name" value="Formate/glycerate dehydrogenase catalytic domain-like"/>
    <property type="match status" value="1"/>
</dbReference>
<protein>
    <submittedName>
        <fullName evidence="4">Glyoxylate/hydroxypyruvate reductase A</fullName>
        <ecNumber evidence="4">1.1.1.79</ecNumber>
    </submittedName>
</protein>
<keyword evidence="1 4" id="KW-0560">Oxidoreductase</keyword>
<dbReference type="RefSeq" id="WP_126154415.1">
    <property type="nucleotide sequence ID" value="NZ_UZWE01000029.1"/>
</dbReference>
<accession>A0A447IMP1</accession>
<organism evidence="4 5">
    <name type="scientific">Paracoccus haematequi</name>
    <dbReference type="NCBI Taxonomy" id="2491866"/>
    <lineage>
        <taxon>Bacteria</taxon>
        <taxon>Pseudomonadati</taxon>
        <taxon>Pseudomonadota</taxon>
        <taxon>Alphaproteobacteria</taxon>
        <taxon>Rhodobacterales</taxon>
        <taxon>Paracoccaceae</taxon>
        <taxon>Paracoccus</taxon>
    </lineage>
</organism>
<dbReference type="PANTHER" id="PTHR43333">
    <property type="entry name" value="2-HACID_DH_C DOMAIN-CONTAINING PROTEIN"/>
    <property type="match status" value="1"/>
</dbReference>
<keyword evidence="4" id="KW-0670">Pyruvate</keyword>
<dbReference type="EMBL" id="UZWE01000029">
    <property type="protein sequence ID" value="VDS08766.1"/>
    <property type="molecule type" value="Genomic_DNA"/>
</dbReference>
<proteinExistence type="predicted"/>
<dbReference type="PANTHER" id="PTHR43333:SF1">
    <property type="entry name" value="D-ISOMER SPECIFIC 2-HYDROXYACID DEHYDROGENASE NAD-BINDING DOMAIN-CONTAINING PROTEIN"/>
    <property type="match status" value="1"/>
</dbReference>
<feature type="domain" description="D-isomer specific 2-hydroxyacid dehydrogenase NAD-binding" evidence="3">
    <location>
        <begin position="108"/>
        <end position="281"/>
    </location>
</feature>
<dbReference type="Gene3D" id="3.40.50.720">
    <property type="entry name" value="NAD(P)-binding Rossmann-like Domain"/>
    <property type="match status" value="2"/>
</dbReference>
<keyword evidence="2" id="KW-0520">NAD</keyword>
<dbReference type="OrthoDB" id="9787219at2"/>
<dbReference type="GO" id="GO:0051287">
    <property type="term" value="F:NAD binding"/>
    <property type="evidence" value="ECO:0007669"/>
    <property type="project" value="InterPro"/>
</dbReference>
<gene>
    <name evidence="4" type="primary">ghrA_2</name>
    <name evidence="4" type="ORF">PARHAE_01950</name>
</gene>
<evidence type="ECO:0000256" key="2">
    <source>
        <dbReference type="ARBA" id="ARBA00023027"/>
    </source>
</evidence>
<name>A0A447IMP1_9RHOB</name>
<reference evidence="4 5" key="1">
    <citation type="submission" date="2018-12" db="EMBL/GenBank/DDBJ databases">
        <authorList>
            <person name="Criscuolo A."/>
        </authorList>
    </citation>
    <scope>NUCLEOTIDE SEQUENCE [LARGE SCALE GENOMIC DNA]</scope>
    <source>
        <strain evidence="4">ACIP1116241</strain>
    </source>
</reference>